<dbReference type="InterPro" id="IPR036942">
    <property type="entry name" value="Beta-barrel_TonB_sf"/>
</dbReference>
<evidence type="ECO:0000256" key="3">
    <source>
        <dbReference type="ARBA" id="ARBA00023237"/>
    </source>
</evidence>
<sequence length="1030" mass="111710">MEPKKSAFRRKVLASSISSCLLASAYVQAQDSEPLLEEVVVTGVYASQQNAVDTKRDSASVVDAISAEDIGKLPDVTISDSLQRIPGIQVERTAGEGGPVQIRGMANVATSLNGETFLSATSIDTSSADYGDLPSQLFSGADVYKAPFASLSTVGTAGTVNLKTRRPFDLDEGWTFSGSAEVDRGSISEETDPTVSGLIGYNADKWGVLVSAVTTEKNLATDFNGWFDTSENGGIAAARTNGGNDPYNPGTYYMVPQGFSAYNKAEERQRDGVNLSFQAELADGIELVADYFYSDQERWNRRSGLSTNNRWQTFGDYAFPLNGEGYGGESFTFIPPAPEGTDPVPQSWVTLESYEARPLRIQSFSQTNYNNEHSENANVELNFDTGGPLTGQVRVTTASAKQALRNGYGEGDVLDFAASRLNAVDDNSPGRGGFLPAEFCTDGQEVVGDKGGCFVDYQADSIDAFNTRTFDAGWMLTYEQVGENITFGGFDTVVNGGQGQMSVADYMASKDSYHIGSFTSENNSDTKGTLDTFSTRWNYAFDDTPFISSVDVGVRQSGRTVDRTVYSLFGGLDATGGCYAQWRAIDQAAVNPDVCRKGEDQLGEMVDGAWQPYQLLPDIGIDEYTNAVWVDSYSDNVSGLPGVWAIDPHEFDDSEAFMNRVFGDNQRLTNAGQSFSVNLDELSYFAQVNFEAGPVNGNIGVNVIETDLSIRQNEVGSNYQHSNTGPDVGDVLTDRSYTDVLPSANVNYNVTEDIVLRAGYGETMMPVDLLDLGGGKTVGETFDAECNCMRIEGVSFAGNANLDPIRSSTFNLSAEWYLGAASMVGVTYFDLDIDSFVTGGFVYVLEPDADGISRGEAGGGLWEATAPVQGTGGEVNGVELQAKVAFSDITDGFMSNFGFDVNYTFSDSAREDTQGFDGEELPFINNSEDTYNIVGWFENEFLSARLAYNFRSERLVADGGVNSGNQGLYQDDYGQLDLNVTWTVTDNVDVYLNGSNITEEIQQTYIQFSDQEAFQNVYEARWALGARVNF</sequence>
<feature type="signal peptide" evidence="5">
    <location>
        <begin position="1"/>
        <end position="29"/>
    </location>
</feature>
<feature type="chain" id="PRO_5045487492" evidence="5">
    <location>
        <begin position="30"/>
        <end position="1030"/>
    </location>
</feature>
<dbReference type="Gene3D" id="2.40.170.20">
    <property type="entry name" value="TonB-dependent receptor, beta-barrel domain"/>
    <property type="match status" value="1"/>
</dbReference>
<organism evidence="8 9">
    <name type="scientific">Gilvimarinus algae</name>
    <dbReference type="NCBI Taxonomy" id="3058037"/>
    <lineage>
        <taxon>Bacteria</taxon>
        <taxon>Pseudomonadati</taxon>
        <taxon>Pseudomonadota</taxon>
        <taxon>Gammaproteobacteria</taxon>
        <taxon>Cellvibrionales</taxon>
        <taxon>Cellvibrionaceae</taxon>
        <taxon>Gilvimarinus</taxon>
    </lineage>
</organism>
<dbReference type="NCBIfam" id="TIGR01782">
    <property type="entry name" value="TonB-Xanth-Caul"/>
    <property type="match status" value="1"/>
</dbReference>
<comment type="similarity">
    <text evidence="4">Belongs to the TonB-dependent receptor family.</text>
</comment>
<dbReference type="Pfam" id="PF07715">
    <property type="entry name" value="Plug"/>
    <property type="match status" value="1"/>
</dbReference>
<evidence type="ECO:0000256" key="1">
    <source>
        <dbReference type="ARBA" id="ARBA00004442"/>
    </source>
</evidence>
<accession>A0ABT8THM8</accession>
<dbReference type="EMBL" id="JAULRT010000062">
    <property type="protein sequence ID" value="MDO3383600.1"/>
    <property type="molecule type" value="Genomic_DNA"/>
</dbReference>
<reference evidence="8" key="1">
    <citation type="submission" date="2023-07" db="EMBL/GenBank/DDBJ databases">
        <title>Gilvimarinus algae sp. nov., isolated from the surface of Kelp.</title>
        <authorList>
            <person name="Sun Y.Y."/>
            <person name="Gong Y."/>
            <person name="Du Z.J."/>
        </authorList>
    </citation>
    <scope>NUCLEOTIDE SEQUENCE</scope>
    <source>
        <strain evidence="8">SDUM040014</strain>
    </source>
</reference>
<evidence type="ECO:0000256" key="4">
    <source>
        <dbReference type="RuleBase" id="RU003357"/>
    </source>
</evidence>
<keyword evidence="9" id="KW-1185">Reference proteome</keyword>
<comment type="caution">
    <text evidence="8">The sequence shown here is derived from an EMBL/GenBank/DDBJ whole genome shotgun (WGS) entry which is preliminary data.</text>
</comment>
<evidence type="ECO:0000313" key="9">
    <source>
        <dbReference type="Proteomes" id="UP001168380"/>
    </source>
</evidence>
<dbReference type="Proteomes" id="UP001168380">
    <property type="component" value="Unassembled WGS sequence"/>
</dbReference>
<protein>
    <submittedName>
        <fullName evidence="8">TonB-dependent receptor</fullName>
    </submittedName>
</protein>
<evidence type="ECO:0000256" key="5">
    <source>
        <dbReference type="SAM" id="SignalP"/>
    </source>
</evidence>
<feature type="domain" description="TonB-dependent receptor-like beta-barrel" evidence="6">
    <location>
        <begin position="491"/>
        <end position="997"/>
    </location>
</feature>
<dbReference type="RefSeq" id="WP_302714477.1">
    <property type="nucleotide sequence ID" value="NZ_JAULRT010000062.1"/>
</dbReference>
<keyword evidence="3" id="KW-0998">Cell outer membrane</keyword>
<keyword evidence="8" id="KW-0675">Receptor</keyword>
<dbReference type="InterPro" id="IPR000531">
    <property type="entry name" value="Beta-barrel_TonB"/>
</dbReference>
<evidence type="ECO:0000259" key="7">
    <source>
        <dbReference type="Pfam" id="PF07715"/>
    </source>
</evidence>
<keyword evidence="2 4" id="KW-0472">Membrane</keyword>
<proteinExistence type="inferred from homology"/>
<evidence type="ECO:0000256" key="2">
    <source>
        <dbReference type="ARBA" id="ARBA00023136"/>
    </source>
</evidence>
<comment type="subcellular location">
    <subcellularLocation>
        <location evidence="1 4">Cell outer membrane</location>
    </subcellularLocation>
</comment>
<feature type="domain" description="TonB-dependent receptor plug" evidence="7">
    <location>
        <begin position="55"/>
        <end position="158"/>
    </location>
</feature>
<name>A0ABT8THM8_9GAMM</name>
<keyword evidence="4" id="KW-0798">TonB box</keyword>
<dbReference type="Pfam" id="PF00593">
    <property type="entry name" value="TonB_dep_Rec_b-barrel"/>
    <property type="match status" value="1"/>
</dbReference>
<gene>
    <name evidence="8" type="ORF">QWI16_15570</name>
</gene>
<dbReference type="InterPro" id="IPR037066">
    <property type="entry name" value="Plug_dom_sf"/>
</dbReference>
<dbReference type="Gene3D" id="2.170.130.10">
    <property type="entry name" value="TonB-dependent receptor, plug domain"/>
    <property type="match status" value="1"/>
</dbReference>
<dbReference type="InterPro" id="IPR010104">
    <property type="entry name" value="TonB_rcpt_bac"/>
</dbReference>
<dbReference type="SUPFAM" id="SSF56935">
    <property type="entry name" value="Porins"/>
    <property type="match status" value="1"/>
</dbReference>
<dbReference type="PANTHER" id="PTHR40980:SF3">
    <property type="entry name" value="TONB-DEPENDENT RECEPTOR-LIKE BETA-BARREL DOMAIN-CONTAINING PROTEIN"/>
    <property type="match status" value="1"/>
</dbReference>
<dbReference type="InterPro" id="IPR012910">
    <property type="entry name" value="Plug_dom"/>
</dbReference>
<evidence type="ECO:0000313" key="8">
    <source>
        <dbReference type="EMBL" id="MDO3383600.1"/>
    </source>
</evidence>
<keyword evidence="5" id="KW-0732">Signal</keyword>
<evidence type="ECO:0000259" key="6">
    <source>
        <dbReference type="Pfam" id="PF00593"/>
    </source>
</evidence>
<dbReference type="PANTHER" id="PTHR40980">
    <property type="entry name" value="PLUG DOMAIN-CONTAINING PROTEIN"/>
    <property type="match status" value="1"/>
</dbReference>